<dbReference type="CDD" id="cd00071">
    <property type="entry name" value="GMPK"/>
    <property type="match status" value="1"/>
</dbReference>
<dbReference type="PROSITE" id="PS00856">
    <property type="entry name" value="GUANYLATE_KINASE_1"/>
    <property type="match status" value="1"/>
</dbReference>
<dbReference type="GO" id="GO:0004385">
    <property type="term" value="F:GMP kinase activity"/>
    <property type="evidence" value="ECO:0007669"/>
    <property type="project" value="UniProtKB-EC"/>
</dbReference>
<keyword evidence="5" id="KW-0418">Kinase</keyword>
<dbReference type="NCBIfam" id="TIGR03263">
    <property type="entry name" value="guanyl_kin"/>
    <property type="match status" value="1"/>
</dbReference>
<dbReference type="InterPro" id="IPR020590">
    <property type="entry name" value="Guanylate_kinase_CS"/>
</dbReference>
<gene>
    <name evidence="8" type="ORF">UFOPK2399_01802</name>
</gene>
<keyword evidence="6" id="KW-0067">ATP-binding</keyword>
<evidence type="ECO:0000256" key="6">
    <source>
        <dbReference type="ARBA" id="ARBA00022840"/>
    </source>
</evidence>
<dbReference type="Gene3D" id="3.30.63.10">
    <property type="entry name" value="Guanylate Kinase phosphate binding domain"/>
    <property type="match status" value="1"/>
</dbReference>
<evidence type="ECO:0000256" key="4">
    <source>
        <dbReference type="ARBA" id="ARBA00022741"/>
    </source>
</evidence>
<dbReference type="EC" id="2.7.4.8" evidence="2"/>
<sequence length="194" mass="21529">MTRPVPAFVVTGPSGAGKGTMVEALLARIPRLRLAVSATTRAMRPGEENGVHYWFVSDEEFDRRLRERDFLEYHVFPWGQRSGTLLTELERIASHGSVPLLELELNGSLEVKRRLPEVVTIFVDAPIEELERRLRGRATESSGEIEERVALAHEQRALAPEFDYVVANDDRDRAAAEVVGIVETALAANAAQVG</sequence>
<dbReference type="SUPFAM" id="SSF52540">
    <property type="entry name" value="P-loop containing nucleoside triphosphate hydrolases"/>
    <property type="match status" value="1"/>
</dbReference>
<protein>
    <recommendedName>
        <fullName evidence="2">guanylate kinase</fullName>
        <ecNumber evidence="2">2.7.4.8</ecNumber>
    </recommendedName>
</protein>
<dbReference type="InterPro" id="IPR008144">
    <property type="entry name" value="Guanylate_kin-like_dom"/>
</dbReference>
<dbReference type="PROSITE" id="PS50052">
    <property type="entry name" value="GUANYLATE_KINASE_2"/>
    <property type="match status" value="1"/>
</dbReference>
<reference evidence="8" key="1">
    <citation type="submission" date="2020-05" db="EMBL/GenBank/DDBJ databases">
        <authorList>
            <person name="Chiriac C."/>
            <person name="Salcher M."/>
            <person name="Ghai R."/>
            <person name="Kavagutti S V."/>
        </authorList>
    </citation>
    <scope>NUCLEOTIDE SEQUENCE</scope>
</reference>
<dbReference type="PANTHER" id="PTHR23117">
    <property type="entry name" value="GUANYLATE KINASE-RELATED"/>
    <property type="match status" value="1"/>
</dbReference>
<dbReference type="Gene3D" id="3.40.50.300">
    <property type="entry name" value="P-loop containing nucleotide triphosphate hydrolases"/>
    <property type="match status" value="1"/>
</dbReference>
<dbReference type="Pfam" id="PF00625">
    <property type="entry name" value="Guanylate_kin"/>
    <property type="match status" value="1"/>
</dbReference>
<evidence type="ECO:0000256" key="1">
    <source>
        <dbReference type="ARBA" id="ARBA00005790"/>
    </source>
</evidence>
<evidence type="ECO:0000256" key="2">
    <source>
        <dbReference type="ARBA" id="ARBA00012961"/>
    </source>
</evidence>
<evidence type="ECO:0000313" key="8">
    <source>
        <dbReference type="EMBL" id="CAB4707992.1"/>
    </source>
</evidence>
<dbReference type="InterPro" id="IPR008145">
    <property type="entry name" value="GK/Ca_channel_bsu"/>
</dbReference>
<dbReference type="InterPro" id="IPR027417">
    <property type="entry name" value="P-loop_NTPase"/>
</dbReference>
<dbReference type="PANTHER" id="PTHR23117:SF13">
    <property type="entry name" value="GUANYLATE KINASE"/>
    <property type="match status" value="1"/>
</dbReference>
<name>A0A6J6QBV7_9ZZZZ</name>
<dbReference type="EMBL" id="CAEZXP010000008">
    <property type="protein sequence ID" value="CAB4707992.1"/>
    <property type="molecule type" value="Genomic_DNA"/>
</dbReference>
<evidence type="ECO:0000256" key="3">
    <source>
        <dbReference type="ARBA" id="ARBA00022679"/>
    </source>
</evidence>
<proteinExistence type="inferred from homology"/>
<feature type="domain" description="Guanylate kinase-like" evidence="7">
    <location>
        <begin position="5"/>
        <end position="183"/>
    </location>
</feature>
<evidence type="ECO:0000259" key="7">
    <source>
        <dbReference type="PROSITE" id="PS50052"/>
    </source>
</evidence>
<dbReference type="GO" id="GO:0005524">
    <property type="term" value="F:ATP binding"/>
    <property type="evidence" value="ECO:0007669"/>
    <property type="project" value="UniProtKB-KW"/>
</dbReference>
<accession>A0A6J6QBV7</accession>
<dbReference type="SMART" id="SM00072">
    <property type="entry name" value="GuKc"/>
    <property type="match status" value="1"/>
</dbReference>
<evidence type="ECO:0000256" key="5">
    <source>
        <dbReference type="ARBA" id="ARBA00022777"/>
    </source>
</evidence>
<keyword evidence="3" id="KW-0808">Transferase</keyword>
<organism evidence="8">
    <name type="scientific">freshwater metagenome</name>
    <dbReference type="NCBI Taxonomy" id="449393"/>
    <lineage>
        <taxon>unclassified sequences</taxon>
        <taxon>metagenomes</taxon>
        <taxon>ecological metagenomes</taxon>
    </lineage>
</organism>
<dbReference type="AlphaFoldDB" id="A0A6J6QBV7"/>
<dbReference type="InterPro" id="IPR017665">
    <property type="entry name" value="Guanylate_kinase"/>
</dbReference>
<comment type="similarity">
    <text evidence="1">Belongs to the guanylate kinase family.</text>
</comment>
<keyword evidence="4" id="KW-0547">Nucleotide-binding</keyword>
<dbReference type="GO" id="GO:0005829">
    <property type="term" value="C:cytosol"/>
    <property type="evidence" value="ECO:0007669"/>
    <property type="project" value="TreeGrafter"/>
</dbReference>